<evidence type="ECO:0000313" key="5">
    <source>
        <dbReference type="Proteomes" id="UP000575241"/>
    </source>
</evidence>
<dbReference type="InterPro" id="IPR011990">
    <property type="entry name" value="TPR-like_helical_dom_sf"/>
</dbReference>
<evidence type="ECO:0000256" key="2">
    <source>
        <dbReference type="ARBA" id="ARBA00022803"/>
    </source>
</evidence>
<proteinExistence type="predicted"/>
<dbReference type="SUPFAM" id="SSF48452">
    <property type="entry name" value="TPR-like"/>
    <property type="match status" value="1"/>
</dbReference>
<dbReference type="Pfam" id="PF13432">
    <property type="entry name" value="TPR_16"/>
    <property type="match status" value="3"/>
</dbReference>
<dbReference type="InterPro" id="IPR019734">
    <property type="entry name" value="TPR_rpt"/>
</dbReference>
<dbReference type="SMART" id="SM00028">
    <property type="entry name" value="TPR"/>
    <property type="match status" value="6"/>
</dbReference>
<name>A0A7W7K642_9SPHN</name>
<dbReference type="Gene3D" id="3.40.50.300">
    <property type="entry name" value="P-loop containing nucleotide triphosphate hydrolases"/>
    <property type="match status" value="1"/>
</dbReference>
<protein>
    <submittedName>
        <fullName evidence="4">Tetratricopeptide (TPR) repeat protein</fullName>
    </submittedName>
</protein>
<dbReference type="EMBL" id="JACHLN010000004">
    <property type="protein sequence ID" value="MBB4841075.1"/>
    <property type="molecule type" value="Genomic_DNA"/>
</dbReference>
<organism evidence="4 5">
    <name type="scientific">Sphingomonas kyeonggiensis</name>
    <dbReference type="NCBI Taxonomy" id="1268553"/>
    <lineage>
        <taxon>Bacteria</taxon>
        <taxon>Pseudomonadati</taxon>
        <taxon>Pseudomonadota</taxon>
        <taxon>Alphaproteobacteria</taxon>
        <taxon>Sphingomonadales</taxon>
        <taxon>Sphingomonadaceae</taxon>
        <taxon>Sphingomonas</taxon>
    </lineage>
</organism>
<dbReference type="InterPro" id="IPR052346">
    <property type="entry name" value="O-mannosyl-transferase_TMTC"/>
</dbReference>
<feature type="repeat" description="TPR" evidence="3">
    <location>
        <begin position="225"/>
        <end position="258"/>
    </location>
</feature>
<keyword evidence="2 3" id="KW-0802">TPR repeat</keyword>
<accession>A0A7W7K642</accession>
<evidence type="ECO:0000313" key="4">
    <source>
        <dbReference type="EMBL" id="MBB4841075.1"/>
    </source>
</evidence>
<dbReference type="Pfam" id="PF13469">
    <property type="entry name" value="Sulfotransfer_3"/>
    <property type="match status" value="1"/>
</dbReference>
<dbReference type="PROSITE" id="PS50005">
    <property type="entry name" value="TPR"/>
    <property type="match status" value="1"/>
</dbReference>
<keyword evidence="1" id="KW-0677">Repeat</keyword>
<keyword evidence="5" id="KW-1185">Reference proteome</keyword>
<dbReference type="SUPFAM" id="SSF52540">
    <property type="entry name" value="P-loop containing nucleoside triphosphate hydrolases"/>
    <property type="match status" value="1"/>
</dbReference>
<dbReference type="InterPro" id="IPR027417">
    <property type="entry name" value="P-loop_NTPase"/>
</dbReference>
<evidence type="ECO:0000256" key="1">
    <source>
        <dbReference type="ARBA" id="ARBA00022737"/>
    </source>
</evidence>
<dbReference type="PANTHER" id="PTHR44227:SF3">
    <property type="entry name" value="PROTEIN O-MANNOSYL-TRANSFERASE TMTC4"/>
    <property type="match status" value="1"/>
</dbReference>
<gene>
    <name evidence="4" type="ORF">HNP52_004172</name>
</gene>
<dbReference type="Proteomes" id="UP000575241">
    <property type="component" value="Unassembled WGS sequence"/>
</dbReference>
<sequence>MRTTPVRRMIAVQVRRGKRVSEVRARLDAAKAAIEAGERDAAARALRQAEALDPPQPGAWRAIGNLWHAAGDSGAGGAAHLRAVSLSVSDPELIDAAAALAQGALDRAEMRLRGRLHAQPTDVAAIRMMAELAGRLGRWRDAETLLRRALELAPGFAAARHNLALVLHRHGRPEDALAEIDSLIAEAPEDPSNDILKAAILGRSGDYDLAVELYRTILAEHPRQAKVWMSLGHALKTVGEQAESVEAYRRSIELEPGLGGSWWSLANLKTWRFTPEDADAMRGALADDAISHDDRFHLHFALGKAEEDAGDYAESFAHYAEGNRLRRAMIHYDADETSALVDRQLATQDAAFFAARAGWGCQAEDPIFVVSLPRAGSTLVEQILASHSQVEGTMELPDIAMLAGRLGPGGLAELDAETAAAWGQEYLDRTRVQRKAGTPRFVDKMPNNWLYAGLIQLILPNATIVDARRHPLSCGFSLFKQHFAHGQAFSYDLTEIGRYYADYVRAMAGVDAALPGRVHRVIYERMVEDTEAQVRALLAATGLDFEPGCLDFHKTERAVRTASSEQVRRPIFREGMEQWQHFAPWLGPIEVALGPVLTAYPDVPRP</sequence>
<comment type="caution">
    <text evidence="4">The sequence shown here is derived from an EMBL/GenBank/DDBJ whole genome shotgun (WGS) entry which is preliminary data.</text>
</comment>
<dbReference type="Gene3D" id="1.25.40.10">
    <property type="entry name" value="Tetratricopeptide repeat domain"/>
    <property type="match status" value="2"/>
</dbReference>
<reference evidence="4 5" key="1">
    <citation type="submission" date="2020-08" db="EMBL/GenBank/DDBJ databases">
        <title>Functional genomics of gut bacteria from endangered species of beetles.</title>
        <authorList>
            <person name="Carlos-Shanley C."/>
        </authorList>
    </citation>
    <scope>NUCLEOTIDE SEQUENCE [LARGE SCALE GENOMIC DNA]</scope>
    <source>
        <strain evidence="4 5">S00224</strain>
    </source>
</reference>
<evidence type="ECO:0000256" key="3">
    <source>
        <dbReference type="PROSITE-ProRule" id="PRU00339"/>
    </source>
</evidence>
<dbReference type="PANTHER" id="PTHR44227">
    <property type="match status" value="1"/>
</dbReference>
<dbReference type="AlphaFoldDB" id="A0A7W7K642"/>